<dbReference type="AlphaFoldDB" id="A0A2S9IPI0"/>
<evidence type="ECO:0000313" key="2">
    <source>
        <dbReference type="Proteomes" id="UP000239434"/>
    </source>
</evidence>
<proteinExistence type="predicted"/>
<organism evidence="1 2">
    <name type="scientific">Phyllobacterium phragmitis</name>
    <dbReference type="NCBI Taxonomy" id="2670329"/>
    <lineage>
        <taxon>Bacteria</taxon>
        <taxon>Pseudomonadati</taxon>
        <taxon>Pseudomonadota</taxon>
        <taxon>Alphaproteobacteria</taxon>
        <taxon>Hyphomicrobiales</taxon>
        <taxon>Phyllobacteriaceae</taxon>
        <taxon>Phyllobacterium</taxon>
    </lineage>
</organism>
<comment type="caution">
    <text evidence="1">The sequence shown here is derived from an EMBL/GenBank/DDBJ whole genome shotgun (WGS) entry which is preliminary data.</text>
</comment>
<reference evidence="1 2" key="1">
    <citation type="submission" date="2018-02" db="EMBL/GenBank/DDBJ databases">
        <title>The draft genome of Phyllobacterium sp. 1N-3.</title>
        <authorList>
            <person name="Liu L."/>
            <person name="Li L."/>
            <person name="Zhang X."/>
            <person name="Wang T."/>
            <person name="Liang L."/>
        </authorList>
    </citation>
    <scope>NUCLEOTIDE SEQUENCE [LARGE SCALE GENOMIC DNA]</scope>
    <source>
        <strain evidence="1 2">1N-3</strain>
    </source>
</reference>
<sequence length="72" mass="7807">MQQSIGLLNGRVKWSTQHLTATVRGECRSRSDAAAFGSSPRITLEDFASVSFILARAAISMARYGAFPVRCS</sequence>
<evidence type="ECO:0000313" key="1">
    <source>
        <dbReference type="EMBL" id="PRD42415.1"/>
    </source>
</evidence>
<protein>
    <submittedName>
        <fullName evidence="1">Uncharacterized protein</fullName>
    </submittedName>
</protein>
<dbReference type="Proteomes" id="UP000239434">
    <property type="component" value="Unassembled WGS sequence"/>
</dbReference>
<name>A0A2S9IPI0_9HYPH</name>
<gene>
    <name evidence="1" type="ORF">C5748_16675</name>
</gene>
<dbReference type="EMBL" id="PVBR01000012">
    <property type="protein sequence ID" value="PRD42415.1"/>
    <property type="molecule type" value="Genomic_DNA"/>
</dbReference>
<keyword evidence="2" id="KW-1185">Reference proteome</keyword>
<accession>A0A2S9IPI0</accession>